<evidence type="ECO:0000256" key="4">
    <source>
        <dbReference type="ARBA" id="ARBA00022833"/>
    </source>
</evidence>
<evidence type="ECO:0000256" key="2">
    <source>
        <dbReference type="ARBA" id="ARBA00022723"/>
    </source>
</evidence>
<dbReference type="GO" id="GO:0000463">
    <property type="term" value="P:maturation of LSU-rRNA from tricistronic rRNA transcript (SSU-rRNA, 5.8S rRNA, LSU-rRNA)"/>
    <property type="evidence" value="ECO:0007669"/>
    <property type="project" value="TreeGrafter"/>
</dbReference>
<dbReference type="SUPFAM" id="SSF144232">
    <property type="entry name" value="HIT/MYND zinc finger-like"/>
    <property type="match status" value="1"/>
</dbReference>
<dbReference type="GO" id="GO:0070761">
    <property type="term" value="C:pre-snoRNP complex"/>
    <property type="evidence" value="ECO:0007669"/>
    <property type="project" value="TreeGrafter"/>
</dbReference>
<feature type="domain" description="HIT-type" evidence="9">
    <location>
        <begin position="22"/>
        <end position="56"/>
    </location>
</feature>
<feature type="region of interest" description="Disordered" evidence="8">
    <location>
        <begin position="430"/>
        <end position="454"/>
    </location>
</feature>
<dbReference type="PANTHER" id="PTHR13483">
    <property type="entry name" value="BOX C_D SNORNA PROTEIN 1-RELATED"/>
    <property type="match status" value="1"/>
</dbReference>
<comment type="caution">
    <text evidence="10">The sequence shown here is derived from an EMBL/GenBank/DDBJ whole genome shotgun (WGS) entry which is preliminary data.</text>
</comment>
<keyword evidence="1" id="KW-0597">Phosphoprotein</keyword>
<dbReference type="AlphaFoldDB" id="A0AA88R187"/>
<evidence type="ECO:0000256" key="5">
    <source>
        <dbReference type="ARBA" id="ARBA00049598"/>
    </source>
</evidence>
<dbReference type="GO" id="GO:0000492">
    <property type="term" value="P:box C/D snoRNP assembly"/>
    <property type="evidence" value="ECO:0007669"/>
    <property type="project" value="TreeGrafter"/>
</dbReference>
<dbReference type="GO" id="GO:0005634">
    <property type="term" value="C:nucleus"/>
    <property type="evidence" value="ECO:0007669"/>
    <property type="project" value="TreeGrafter"/>
</dbReference>
<dbReference type="EMBL" id="JAVXUO010002394">
    <property type="protein sequence ID" value="KAK2973626.1"/>
    <property type="molecule type" value="Genomic_DNA"/>
</dbReference>
<evidence type="ECO:0000256" key="3">
    <source>
        <dbReference type="ARBA" id="ARBA00022771"/>
    </source>
</evidence>
<dbReference type="InterPro" id="IPR051639">
    <property type="entry name" value="BCD1"/>
</dbReference>
<evidence type="ECO:0000256" key="8">
    <source>
        <dbReference type="SAM" id="MobiDB-lite"/>
    </source>
</evidence>
<evidence type="ECO:0000256" key="1">
    <source>
        <dbReference type="ARBA" id="ARBA00022553"/>
    </source>
</evidence>
<dbReference type="Proteomes" id="UP001187471">
    <property type="component" value="Unassembled WGS sequence"/>
</dbReference>
<protein>
    <recommendedName>
        <fullName evidence="9">HIT-type domain-containing protein</fullName>
    </recommendedName>
</protein>
<keyword evidence="3 7" id="KW-0863">Zinc-finger</keyword>
<dbReference type="GO" id="GO:0008270">
    <property type="term" value="F:zinc ion binding"/>
    <property type="evidence" value="ECO:0007669"/>
    <property type="project" value="UniProtKB-UniRule"/>
</dbReference>
<evidence type="ECO:0000313" key="10">
    <source>
        <dbReference type="EMBL" id="KAK2973626.1"/>
    </source>
</evidence>
<comment type="function">
    <text evidence="5">Required for box C/D snoRNAs accumulation involved in snoRNA processing, snoRNA transport to the nucleolus and ribosome biogenesis.</text>
</comment>
<comment type="similarity">
    <text evidence="6">Belongs to the BCD1 family.</text>
</comment>
<dbReference type="Gene3D" id="3.30.60.190">
    <property type="match status" value="1"/>
</dbReference>
<accession>A0AA88R187</accession>
<name>A0AA88R187_9ASTE</name>
<evidence type="ECO:0000313" key="11">
    <source>
        <dbReference type="Proteomes" id="UP001187471"/>
    </source>
</evidence>
<proteinExistence type="inferred from homology"/>
<evidence type="ECO:0000256" key="6">
    <source>
        <dbReference type="ARBA" id="ARBA00049654"/>
    </source>
</evidence>
<keyword evidence="4" id="KW-0862">Zinc</keyword>
<gene>
    <name evidence="10" type="ORF">RJ640_022274</name>
</gene>
<dbReference type="GO" id="GO:0048254">
    <property type="term" value="P:snoRNA localization"/>
    <property type="evidence" value="ECO:0007669"/>
    <property type="project" value="TreeGrafter"/>
</dbReference>
<feature type="compositionally biased region" description="Acidic residues" evidence="8">
    <location>
        <begin position="442"/>
        <end position="454"/>
    </location>
</feature>
<organism evidence="10 11">
    <name type="scientific">Escallonia rubra</name>
    <dbReference type="NCBI Taxonomy" id="112253"/>
    <lineage>
        <taxon>Eukaryota</taxon>
        <taxon>Viridiplantae</taxon>
        <taxon>Streptophyta</taxon>
        <taxon>Embryophyta</taxon>
        <taxon>Tracheophyta</taxon>
        <taxon>Spermatophyta</taxon>
        <taxon>Magnoliopsida</taxon>
        <taxon>eudicotyledons</taxon>
        <taxon>Gunneridae</taxon>
        <taxon>Pentapetalae</taxon>
        <taxon>asterids</taxon>
        <taxon>campanulids</taxon>
        <taxon>Escalloniales</taxon>
        <taxon>Escalloniaceae</taxon>
        <taxon>Escallonia</taxon>
    </lineage>
</organism>
<keyword evidence="2" id="KW-0479">Metal-binding</keyword>
<dbReference type="Pfam" id="PF25790">
    <property type="entry name" value="BCD1"/>
    <property type="match status" value="1"/>
</dbReference>
<keyword evidence="11" id="KW-1185">Reference proteome</keyword>
<dbReference type="PROSITE" id="PS51083">
    <property type="entry name" value="ZF_HIT"/>
    <property type="match status" value="1"/>
</dbReference>
<evidence type="ECO:0000256" key="7">
    <source>
        <dbReference type="PROSITE-ProRule" id="PRU00453"/>
    </source>
</evidence>
<sequence length="454" mass="51607">MAQEEEPNLANPTLNLKKTSPCEECKKNPSKYTCPGCSTRSCCLLCVKAHKRRTGCTGKRQKTQFVPLSQFDDNLILSDYTVLEDVKRATESAQRTRLQVCGSSHFRLPFPLKSLRSAAASRRTKILFLSSGMSKRVTNRSFYNNSPVLEPMGNVVSHDLCFLGYFSRKKFITWTIEWRFHSTDAVLIDHGVHEDTNLSSVLENHLKPGPWNHRLKKFCEEPMESLRCFICKYPKGRVSPYRELDVKAPIREQLANLVIMEYPVIHVFLPSHSCDFEILKDSVTDKPKLEEIVSNCEPSPKGVPFRVEEIEEDSASDPRVLDLMKHVKRDEVIRTPFLSEGTERESDETLCRRRLENMTQDSSPTSNSIIHEAECDHTNSSCKTRDLGVFESMDFEFDPGLVDAYSDLISEINADDFLDFEGVFNELDGRTDEAAPNTGFPAEEELEEGEIPGC</sequence>
<reference evidence="10" key="1">
    <citation type="submission" date="2022-12" db="EMBL/GenBank/DDBJ databases">
        <title>Draft genome assemblies for two species of Escallonia (Escalloniales).</title>
        <authorList>
            <person name="Chanderbali A."/>
            <person name="Dervinis C."/>
            <person name="Anghel I."/>
            <person name="Soltis D."/>
            <person name="Soltis P."/>
            <person name="Zapata F."/>
        </authorList>
    </citation>
    <scope>NUCLEOTIDE SEQUENCE</scope>
    <source>
        <strain evidence="10">UCBG92.1500</strain>
        <tissue evidence="10">Leaf</tissue>
    </source>
</reference>
<evidence type="ECO:0000259" key="9">
    <source>
        <dbReference type="PROSITE" id="PS51083"/>
    </source>
</evidence>
<dbReference type="InterPro" id="IPR057721">
    <property type="entry name" value="BCD1_alpha/beta"/>
</dbReference>
<dbReference type="InterPro" id="IPR007529">
    <property type="entry name" value="Znf_HIT"/>
</dbReference>
<dbReference type="CDD" id="cd23023">
    <property type="entry name" value="zf-HIT_BCD1"/>
    <property type="match status" value="1"/>
</dbReference>
<dbReference type="PANTHER" id="PTHR13483:SF3">
    <property type="entry name" value="BOX C_D SNORNA PROTEIN 1"/>
    <property type="match status" value="1"/>
</dbReference>